<dbReference type="CDD" id="cd16963">
    <property type="entry name" value="CCE1"/>
    <property type="match status" value="1"/>
</dbReference>
<dbReference type="AlphaFoldDB" id="A0A6A7AMD9"/>
<keyword evidence="3" id="KW-1185">Reference proteome</keyword>
<evidence type="ECO:0000313" key="3">
    <source>
        <dbReference type="Proteomes" id="UP000799424"/>
    </source>
</evidence>
<protein>
    <submittedName>
        <fullName evidence="2">Ribonuclease H-like protein</fullName>
    </submittedName>
</protein>
<proteinExistence type="predicted"/>
<dbReference type="InterPro" id="IPR012337">
    <property type="entry name" value="RNaseH-like_sf"/>
</dbReference>
<dbReference type="InterPro" id="IPR036397">
    <property type="entry name" value="RNaseH_sf"/>
</dbReference>
<dbReference type="Pfam" id="PF09159">
    <property type="entry name" value="Ydc2-catalyt"/>
    <property type="match status" value="1"/>
</dbReference>
<dbReference type="Gene3D" id="3.30.420.10">
    <property type="entry name" value="Ribonuclease H-like superfamily/Ribonuclease H"/>
    <property type="match status" value="1"/>
</dbReference>
<dbReference type="InterPro" id="IPR039197">
    <property type="entry name" value="Mrs1/Cce1"/>
</dbReference>
<dbReference type="GO" id="GO:0004520">
    <property type="term" value="F:DNA endonuclease activity"/>
    <property type="evidence" value="ECO:0007669"/>
    <property type="project" value="TreeGrafter"/>
</dbReference>
<dbReference type="PANTHER" id="PTHR28072:SF1">
    <property type="entry name" value="CRUCIFORM CUTTING ENDONUCLEASE 1, MITOCHONDRIAL-RELATED"/>
    <property type="match status" value="1"/>
</dbReference>
<dbReference type="Proteomes" id="UP000799424">
    <property type="component" value="Unassembled WGS sequence"/>
</dbReference>
<dbReference type="GO" id="GO:0005739">
    <property type="term" value="C:mitochondrion"/>
    <property type="evidence" value="ECO:0007669"/>
    <property type="project" value="TreeGrafter"/>
</dbReference>
<feature type="domain" description="Mitochondrial resolvase Ydc2 catalytic" evidence="1">
    <location>
        <begin position="67"/>
        <end position="368"/>
    </location>
</feature>
<dbReference type="PANTHER" id="PTHR28072">
    <property type="entry name" value="CRUCIFORM CUTTING ENDONUCLEASE 1, MITOCHONDRIAL-RELATED"/>
    <property type="match status" value="1"/>
</dbReference>
<dbReference type="GO" id="GO:0000403">
    <property type="term" value="F:Y-form DNA binding"/>
    <property type="evidence" value="ECO:0007669"/>
    <property type="project" value="TreeGrafter"/>
</dbReference>
<dbReference type="GO" id="GO:0070336">
    <property type="term" value="F:flap-structured DNA binding"/>
    <property type="evidence" value="ECO:0007669"/>
    <property type="project" value="TreeGrafter"/>
</dbReference>
<name>A0A6A7AMD9_9PLEO</name>
<accession>A0A6A7AMD9</accession>
<evidence type="ECO:0000259" key="1">
    <source>
        <dbReference type="Pfam" id="PF09159"/>
    </source>
</evidence>
<dbReference type="OrthoDB" id="5552842at2759"/>
<dbReference type="SUPFAM" id="SSF53098">
    <property type="entry name" value="Ribonuclease H-like"/>
    <property type="match status" value="1"/>
</dbReference>
<reference evidence="2" key="1">
    <citation type="journal article" date="2020" name="Stud. Mycol.">
        <title>101 Dothideomycetes genomes: a test case for predicting lifestyles and emergence of pathogens.</title>
        <authorList>
            <person name="Haridas S."/>
            <person name="Albert R."/>
            <person name="Binder M."/>
            <person name="Bloem J."/>
            <person name="Labutti K."/>
            <person name="Salamov A."/>
            <person name="Andreopoulos B."/>
            <person name="Baker S."/>
            <person name="Barry K."/>
            <person name="Bills G."/>
            <person name="Bluhm B."/>
            <person name="Cannon C."/>
            <person name="Castanera R."/>
            <person name="Culley D."/>
            <person name="Daum C."/>
            <person name="Ezra D."/>
            <person name="Gonzalez J."/>
            <person name="Henrissat B."/>
            <person name="Kuo A."/>
            <person name="Liang C."/>
            <person name="Lipzen A."/>
            <person name="Lutzoni F."/>
            <person name="Magnuson J."/>
            <person name="Mondo S."/>
            <person name="Nolan M."/>
            <person name="Ohm R."/>
            <person name="Pangilinan J."/>
            <person name="Park H.-J."/>
            <person name="Ramirez L."/>
            <person name="Alfaro M."/>
            <person name="Sun H."/>
            <person name="Tritt A."/>
            <person name="Yoshinaga Y."/>
            <person name="Zwiers L.-H."/>
            <person name="Turgeon B."/>
            <person name="Goodwin S."/>
            <person name="Spatafora J."/>
            <person name="Crous P."/>
            <person name="Grigoriev I."/>
        </authorList>
    </citation>
    <scope>NUCLEOTIDE SEQUENCE</scope>
    <source>
        <strain evidence="2">CBS 113818</strain>
    </source>
</reference>
<organism evidence="2 3">
    <name type="scientific">Ophiobolus disseminans</name>
    <dbReference type="NCBI Taxonomy" id="1469910"/>
    <lineage>
        <taxon>Eukaryota</taxon>
        <taxon>Fungi</taxon>
        <taxon>Dikarya</taxon>
        <taxon>Ascomycota</taxon>
        <taxon>Pezizomycotina</taxon>
        <taxon>Dothideomycetes</taxon>
        <taxon>Pleosporomycetidae</taxon>
        <taxon>Pleosporales</taxon>
        <taxon>Pleosporineae</taxon>
        <taxon>Phaeosphaeriaceae</taxon>
        <taxon>Ophiobolus</taxon>
    </lineage>
</organism>
<evidence type="ECO:0000313" key="2">
    <source>
        <dbReference type="EMBL" id="KAF2833709.1"/>
    </source>
</evidence>
<feature type="non-terminal residue" evidence="2">
    <location>
        <position position="397"/>
    </location>
</feature>
<dbReference type="InterPro" id="IPR015242">
    <property type="entry name" value="Ydc2_cat"/>
</dbReference>
<sequence length="397" mass="44804">MAPKPRTVTAKTLQALLTRIGSASSGTKNILHARFQQDVCRPRLFDLRPDWKKRLKDADPRFRKLRILSIDMGIKNLAYCHAEVSFPGGDAMKPTMDIEKWEKLSLVDATRDLRRPLPQEKKESGAVAEEEVDSYSLDVLSQTAYHFITRTALQLAPDIILIERQRWRSASSAAIQQWTVRVNTLEAMLWAILETLRTERLTNISRAKDEVRKRDYEIHGVDPKRVGQYWLGQHAKAAVEGEESCISIAEADEDLGGKVTKKIPRSKAEKKAKIALLRSWLSAEPASTAASMPKSGHTISFNIGHGAITARRALILPKASQKRGKRTKASIVGGEDNVQEQDLKKLDDITDCFLQATAWVAWETNRLQLWDVWDQRRGKRGDVPPLDDEILREMVGV</sequence>
<dbReference type="GO" id="GO:0000402">
    <property type="term" value="F:crossed form four-way junction DNA binding"/>
    <property type="evidence" value="ECO:0007669"/>
    <property type="project" value="TreeGrafter"/>
</dbReference>
<gene>
    <name evidence="2" type="ORF">CC86DRAFT_272452</name>
</gene>
<dbReference type="EMBL" id="MU006216">
    <property type="protein sequence ID" value="KAF2833709.1"/>
    <property type="molecule type" value="Genomic_DNA"/>
</dbReference>